<comment type="caution">
    <text evidence="1">The sequence shown here is derived from an EMBL/GenBank/DDBJ whole genome shotgun (WGS) entry which is preliminary data.</text>
</comment>
<reference evidence="2" key="1">
    <citation type="journal article" date="2019" name="Int. J. Syst. Evol. Microbiol.">
        <title>The Global Catalogue of Microorganisms (GCM) 10K type strain sequencing project: providing services to taxonomists for standard genome sequencing and annotation.</title>
        <authorList>
            <consortium name="The Broad Institute Genomics Platform"/>
            <consortium name="The Broad Institute Genome Sequencing Center for Infectious Disease"/>
            <person name="Wu L."/>
            <person name="Ma J."/>
        </authorList>
    </citation>
    <scope>NUCLEOTIDE SEQUENCE [LARGE SCALE GENOMIC DNA]</scope>
    <source>
        <strain evidence="2">JCM 3369</strain>
    </source>
</reference>
<dbReference type="RefSeq" id="WP_127572046.1">
    <property type="nucleotide sequence ID" value="NZ_CP033325.1"/>
</dbReference>
<organism evidence="1 2">
    <name type="scientific">Georgenia faecalis</name>
    <dbReference type="NCBI Taxonomy" id="2483799"/>
    <lineage>
        <taxon>Bacteria</taxon>
        <taxon>Bacillati</taxon>
        <taxon>Actinomycetota</taxon>
        <taxon>Actinomycetes</taxon>
        <taxon>Micrococcales</taxon>
        <taxon>Bogoriellaceae</taxon>
        <taxon>Georgenia</taxon>
    </lineage>
</organism>
<evidence type="ECO:0000313" key="1">
    <source>
        <dbReference type="EMBL" id="MFC4556497.1"/>
    </source>
</evidence>
<evidence type="ECO:0008006" key="3">
    <source>
        <dbReference type="Google" id="ProtNLM"/>
    </source>
</evidence>
<name>A0ABV9DDN8_9MICO</name>
<accession>A0ABV9DDN8</accession>
<dbReference type="EMBL" id="JBHSGF010000013">
    <property type="protein sequence ID" value="MFC4556497.1"/>
    <property type="molecule type" value="Genomic_DNA"/>
</dbReference>
<gene>
    <name evidence="1" type="ORF">ACFO3F_14705</name>
</gene>
<dbReference type="Proteomes" id="UP001595955">
    <property type="component" value="Unassembled WGS sequence"/>
</dbReference>
<keyword evidence="2" id="KW-1185">Reference proteome</keyword>
<evidence type="ECO:0000313" key="2">
    <source>
        <dbReference type="Proteomes" id="UP001595955"/>
    </source>
</evidence>
<sequence length="146" mass="16403">MTQHLERMLRHVVRDTFDEDVEAVWHTDGARNVSRVTLSAEHGAGRRTVEISASTTGLFQIDIRDLDVGAILIEDDDDSYMESIVRELALVARAYLSGEGRVRQRRGMLRTRSVMAITVNGNEWTLGRSTCSVHYPQDPSAQGTHH</sequence>
<proteinExistence type="predicted"/>
<protein>
    <recommendedName>
        <fullName evidence="3">DUF4440 domain-containing protein</fullName>
    </recommendedName>
</protein>